<evidence type="ECO:0000313" key="2">
    <source>
        <dbReference type="EMBL" id="ACK92298.1"/>
    </source>
</evidence>
<dbReference type="Proteomes" id="UP000001363">
    <property type="component" value="Chromosome"/>
</dbReference>
<accession>B7JP06</accession>
<evidence type="ECO:0000313" key="3">
    <source>
        <dbReference type="Proteomes" id="UP000001363"/>
    </source>
</evidence>
<reference evidence="1 3" key="1">
    <citation type="submission" date="2008-10" db="EMBL/GenBank/DDBJ databases">
        <title>Genome sequence of Bacillus cereus AH820.</title>
        <authorList>
            <person name="Dodson R.J."/>
            <person name="Durkin A.S."/>
            <person name="Rosovitz M.J."/>
            <person name="Rasko D.A."/>
            <person name="Hoffmaster A."/>
            <person name="Ravel J."/>
            <person name="Sutton G."/>
        </authorList>
    </citation>
    <scope>NUCLEOTIDE SEQUENCE [LARGE SCALE GENOMIC DNA]</scope>
    <source>
        <strain evidence="1 3">AH820</strain>
    </source>
</reference>
<dbReference type="EMBL" id="CP001283">
    <property type="protein sequence ID" value="ACK87176.1"/>
    <property type="molecule type" value="Genomic_DNA"/>
</dbReference>
<evidence type="ECO:0000313" key="1">
    <source>
        <dbReference type="EMBL" id="ACK87176.1"/>
    </source>
</evidence>
<sequence>MSHFAVMVQIPKEKAGDRKYLESVMAPFDEEKEVTPYIYKTKQELIEEYNKSSEANETSYEAWLQYWYIDDGEQIDEEGNHLSTYNPNSKWDWYVVGGRWSNLLIDKDGNSCDAAYAGELDLQAMKDKNVRSAKNDWKAMQESPNDVLKVLMYGARKGETEEEYVQRNSKTLSTYAVIDKQGNWIAKGDMGWFGMSSETDVESDDWDGKFTERFINPLEAGDVVVIVDCHI</sequence>
<dbReference type="KEGG" id="bcu:BCAH820_4396"/>
<protein>
    <submittedName>
        <fullName evidence="1">Uncharacterized protein</fullName>
    </submittedName>
</protein>
<gene>
    <name evidence="2" type="ordered locus">BCAH820_0573</name>
    <name evidence="1" type="ordered locus">BCAH820_4396</name>
</gene>
<name>B7JP06_BACC0</name>
<dbReference type="HOGENOM" id="CLU_1197820_0_0_9"/>
<dbReference type="AlphaFoldDB" id="B7JP06"/>
<organism evidence="1 3">
    <name type="scientific">Bacillus cereus (strain AH820)</name>
    <dbReference type="NCBI Taxonomy" id="405535"/>
    <lineage>
        <taxon>Bacteria</taxon>
        <taxon>Bacillati</taxon>
        <taxon>Bacillota</taxon>
        <taxon>Bacilli</taxon>
        <taxon>Bacillales</taxon>
        <taxon>Bacillaceae</taxon>
        <taxon>Bacillus</taxon>
        <taxon>Bacillus cereus group</taxon>
    </lineage>
</organism>
<dbReference type="KEGG" id="bcu:BCAH820_0573"/>
<dbReference type="EMBL" id="CP001283">
    <property type="protein sequence ID" value="ACK92298.1"/>
    <property type="molecule type" value="Genomic_DNA"/>
</dbReference>
<dbReference type="RefSeq" id="WP_000017813.1">
    <property type="nucleotide sequence ID" value="NC_011773.1"/>
</dbReference>
<proteinExistence type="predicted"/>